<protein>
    <submittedName>
        <fullName evidence="1">HXXEE domain-containing protein</fullName>
    </submittedName>
</protein>
<dbReference type="Pfam" id="PF13787">
    <property type="entry name" value="HXXEE"/>
    <property type="match status" value="1"/>
</dbReference>
<dbReference type="Proteomes" id="UP001598448">
    <property type="component" value="Unassembled WGS sequence"/>
</dbReference>
<reference evidence="1 2" key="1">
    <citation type="submission" date="2024-09" db="EMBL/GenBank/DDBJ databases">
        <title>The Natural Products Discovery Center: Release of the First 8490 Sequenced Strains for Exploring Actinobacteria Biosynthetic Diversity.</title>
        <authorList>
            <person name="Kalkreuter E."/>
            <person name="Kautsar S.A."/>
            <person name="Yang D."/>
            <person name="Bader C.D."/>
            <person name="Teijaro C.N."/>
            <person name="Fluegel L."/>
            <person name="Davis C.M."/>
            <person name="Simpson J.R."/>
            <person name="Lauterbach L."/>
            <person name="Steele A.D."/>
            <person name="Gui C."/>
            <person name="Meng S."/>
            <person name="Li G."/>
            <person name="Viehrig K."/>
            <person name="Ye F."/>
            <person name="Su P."/>
            <person name="Kiefer A.F."/>
            <person name="Nichols A."/>
            <person name="Cepeda A.J."/>
            <person name="Yan W."/>
            <person name="Fan B."/>
            <person name="Jiang Y."/>
            <person name="Adhikari A."/>
            <person name="Zheng C.-J."/>
            <person name="Schuster L."/>
            <person name="Cowan T.M."/>
            <person name="Smanski M.J."/>
            <person name="Chevrette M.G."/>
            <person name="De Carvalho L.P.S."/>
            <person name="Shen B."/>
        </authorList>
    </citation>
    <scope>NUCLEOTIDE SEQUENCE [LARGE SCALE GENOMIC DNA]</scope>
    <source>
        <strain evidence="1 2">NPDC058348</strain>
    </source>
</reference>
<accession>A0ABW6FL71</accession>
<sequence>MSEVVMSERGGGRAPGGVGAGVTFGLLVAWAVHDAEEVATVPRWARTQVPELRERFPQVPEPVWRRLESIDGREFAAAVGAMALVVAAAAVQGHRTGGRSAFYQQAVDGFGLHGLVHLAQAAAVGRYTPGSVTSALTVVPFTLWARRRLRRAGVLLPARPGDAARSLAFAAVATAGAHAVARRVVGRSAGTRRA</sequence>
<gene>
    <name evidence="1" type="ORF">ACFWJN_09890</name>
</gene>
<comment type="caution">
    <text evidence="1">The sequence shown here is derived from an EMBL/GenBank/DDBJ whole genome shotgun (WGS) entry which is preliminary data.</text>
</comment>
<proteinExistence type="predicted"/>
<evidence type="ECO:0000313" key="2">
    <source>
        <dbReference type="Proteomes" id="UP001598448"/>
    </source>
</evidence>
<organism evidence="1 2">
    <name type="scientific">Streptomyces albidochromogenes</name>
    <dbReference type="NCBI Taxonomy" id="329524"/>
    <lineage>
        <taxon>Bacteria</taxon>
        <taxon>Bacillati</taxon>
        <taxon>Actinomycetota</taxon>
        <taxon>Actinomycetes</taxon>
        <taxon>Kitasatosporales</taxon>
        <taxon>Streptomycetaceae</taxon>
        <taxon>Streptomyces</taxon>
    </lineage>
</organism>
<dbReference type="EMBL" id="JBHXIJ010000048">
    <property type="protein sequence ID" value="MFD5099268.1"/>
    <property type="molecule type" value="Genomic_DNA"/>
</dbReference>
<dbReference type="RefSeq" id="WP_386711591.1">
    <property type="nucleotide sequence ID" value="NZ_JBHXIJ010000048.1"/>
</dbReference>
<dbReference type="InterPro" id="IPR025671">
    <property type="entry name" value="HXXEE"/>
</dbReference>
<name>A0ABW6FL71_9ACTN</name>
<evidence type="ECO:0000313" key="1">
    <source>
        <dbReference type="EMBL" id="MFD5099268.1"/>
    </source>
</evidence>
<keyword evidence="2" id="KW-1185">Reference proteome</keyword>